<evidence type="ECO:0000256" key="3">
    <source>
        <dbReference type="ARBA" id="ARBA00013001"/>
    </source>
</evidence>
<comment type="similarity">
    <text evidence="11">Belongs to the D-isomer specific 2-hydroxyacid dehydrogenase family.</text>
</comment>
<evidence type="ECO:0000256" key="4">
    <source>
        <dbReference type="ARBA" id="ARBA00013143"/>
    </source>
</evidence>
<dbReference type="InterPro" id="IPR029752">
    <property type="entry name" value="D-isomer_DH_CS1"/>
</dbReference>
<organism evidence="13 14">
    <name type="scientific">Fibrobacter intestinalis</name>
    <dbReference type="NCBI Taxonomy" id="28122"/>
    <lineage>
        <taxon>Bacteria</taxon>
        <taxon>Pseudomonadati</taxon>
        <taxon>Fibrobacterota</taxon>
        <taxon>Fibrobacteria</taxon>
        <taxon>Fibrobacterales</taxon>
        <taxon>Fibrobacteraceae</taxon>
        <taxon>Fibrobacter</taxon>
    </lineage>
</organism>
<dbReference type="Pfam" id="PF02826">
    <property type="entry name" value="2-Hacid_dh_C"/>
    <property type="match status" value="1"/>
</dbReference>
<dbReference type="GO" id="GO:0051287">
    <property type="term" value="F:NAD binding"/>
    <property type="evidence" value="ECO:0007669"/>
    <property type="project" value="InterPro"/>
</dbReference>
<evidence type="ECO:0000256" key="8">
    <source>
        <dbReference type="ARBA" id="ARBA00030455"/>
    </source>
</evidence>
<dbReference type="Gene3D" id="3.40.50.720">
    <property type="entry name" value="NAD(P)-binding Rossmann-like Domain"/>
    <property type="match status" value="2"/>
</dbReference>
<evidence type="ECO:0000313" key="13">
    <source>
        <dbReference type="EMBL" id="SHK95775.1"/>
    </source>
</evidence>
<dbReference type="UniPathway" id="UPA00135">
    <property type="reaction ID" value="UER00196"/>
</dbReference>
<gene>
    <name evidence="13" type="ORF">SAMN05720469_12618</name>
</gene>
<dbReference type="Gene3D" id="3.30.70.260">
    <property type="match status" value="1"/>
</dbReference>
<dbReference type="InterPro" id="IPR045865">
    <property type="entry name" value="ACT-like_dom_sf"/>
</dbReference>
<name>A0A1M6WQH6_9BACT</name>
<evidence type="ECO:0000256" key="1">
    <source>
        <dbReference type="ARBA" id="ARBA00003800"/>
    </source>
</evidence>
<dbReference type="InterPro" id="IPR002912">
    <property type="entry name" value="ACT_dom"/>
</dbReference>
<dbReference type="PANTHER" id="PTHR42938">
    <property type="entry name" value="FORMATE DEHYDROGENASE 1"/>
    <property type="match status" value="1"/>
</dbReference>
<feature type="domain" description="ACT" evidence="12">
    <location>
        <begin position="319"/>
        <end position="389"/>
    </location>
</feature>
<comment type="pathway">
    <text evidence="2">Amino-acid biosynthesis; L-serine biosynthesis; L-serine from 3-phospho-D-glycerate: step 1/3.</text>
</comment>
<comment type="catalytic activity">
    <reaction evidence="10">
        <text>(2R)-3-phosphoglycerate + NAD(+) = 3-phosphooxypyruvate + NADH + H(+)</text>
        <dbReference type="Rhea" id="RHEA:12641"/>
        <dbReference type="ChEBI" id="CHEBI:15378"/>
        <dbReference type="ChEBI" id="CHEBI:18110"/>
        <dbReference type="ChEBI" id="CHEBI:57540"/>
        <dbReference type="ChEBI" id="CHEBI:57945"/>
        <dbReference type="ChEBI" id="CHEBI:58272"/>
        <dbReference type="EC" id="1.1.1.95"/>
    </reaction>
</comment>
<evidence type="ECO:0000256" key="10">
    <source>
        <dbReference type="ARBA" id="ARBA00048731"/>
    </source>
</evidence>
<dbReference type="RefSeq" id="WP_073305328.1">
    <property type="nucleotide sequence ID" value="NZ_FRAW01000026.1"/>
</dbReference>
<dbReference type="CDD" id="cd04901">
    <property type="entry name" value="ACT_3PGDH"/>
    <property type="match status" value="1"/>
</dbReference>
<evidence type="ECO:0000256" key="11">
    <source>
        <dbReference type="RuleBase" id="RU003719"/>
    </source>
</evidence>
<dbReference type="EC" id="1.1.1.95" evidence="4"/>
<evidence type="ECO:0000256" key="6">
    <source>
        <dbReference type="ARBA" id="ARBA00023002"/>
    </source>
</evidence>
<dbReference type="PROSITE" id="PS51671">
    <property type="entry name" value="ACT"/>
    <property type="match status" value="1"/>
</dbReference>
<evidence type="ECO:0000256" key="2">
    <source>
        <dbReference type="ARBA" id="ARBA00005216"/>
    </source>
</evidence>
<dbReference type="GO" id="GO:0004617">
    <property type="term" value="F:phosphoglycerate dehydrogenase activity"/>
    <property type="evidence" value="ECO:0007669"/>
    <property type="project" value="UniProtKB-EC"/>
</dbReference>
<proteinExistence type="inferred from homology"/>
<dbReference type="SUPFAM" id="SSF51735">
    <property type="entry name" value="NAD(P)-binding Rossmann-fold domains"/>
    <property type="match status" value="1"/>
</dbReference>
<dbReference type="PANTHER" id="PTHR42938:SF47">
    <property type="entry name" value="HYDROXYPYRUVATE REDUCTASE"/>
    <property type="match status" value="1"/>
</dbReference>
<dbReference type="EMBL" id="FRAW01000026">
    <property type="protein sequence ID" value="SHK95775.1"/>
    <property type="molecule type" value="Genomic_DNA"/>
</dbReference>
<dbReference type="PROSITE" id="PS00065">
    <property type="entry name" value="D_2_HYDROXYACID_DH_1"/>
    <property type="match status" value="1"/>
</dbReference>
<dbReference type="CDD" id="cd12174">
    <property type="entry name" value="PGDH_like_3"/>
    <property type="match status" value="1"/>
</dbReference>
<evidence type="ECO:0000256" key="5">
    <source>
        <dbReference type="ARBA" id="ARBA00021582"/>
    </source>
</evidence>
<evidence type="ECO:0000313" key="14">
    <source>
        <dbReference type="Proteomes" id="UP000184275"/>
    </source>
</evidence>
<dbReference type="InterPro" id="IPR006140">
    <property type="entry name" value="D-isomer_DH_NAD-bd"/>
</dbReference>
<dbReference type="AlphaFoldDB" id="A0A1M6WQH6"/>
<keyword evidence="7" id="KW-0520">NAD</keyword>
<dbReference type="Pfam" id="PF00389">
    <property type="entry name" value="2-Hacid_dh"/>
    <property type="match status" value="1"/>
</dbReference>
<comment type="function">
    <text evidence="1">Catalyzes the reversible oxidation of 3-phospho-D-glycerate to 3-phosphonooxypyruvate, the first step of the phosphorylated L-serine biosynthesis pathway. Also catalyzes the reversible oxidation of 2-hydroxyglutarate to 2-oxoglutarate.</text>
</comment>
<dbReference type="SUPFAM" id="SSF52283">
    <property type="entry name" value="Formate/glycerate dehydrogenase catalytic domain-like"/>
    <property type="match status" value="1"/>
</dbReference>
<comment type="catalytic activity">
    <reaction evidence="9">
        <text>(R)-2-hydroxyglutarate + NAD(+) = 2-oxoglutarate + NADH + H(+)</text>
        <dbReference type="Rhea" id="RHEA:49612"/>
        <dbReference type="ChEBI" id="CHEBI:15378"/>
        <dbReference type="ChEBI" id="CHEBI:15801"/>
        <dbReference type="ChEBI" id="CHEBI:16810"/>
        <dbReference type="ChEBI" id="CHEBI:57540"/>
        <dbReference type="ChEBI" id="CHEBI:57945"/>
        <dbReference type="EC" id="1.1.1.399"/>
    </reaction>
</comment>
<keyword evidence="6 11" id="KW-0560">Oxidoreductase</keyword>
<reference evidence="14" key="1">
    <citation type="submission" date="2016-11" db="EMBL/GenBank/DDBJ databases">
        <authorList>
            <person name="Varghese N."/>
            <person name="Submissions S."/>
        </authorList>
    </citation>
    <scope>NUCLEOTIDE SEQUENCE [LARGE SCALE GENOMIC DNA]</scope>
    <source>
        <strain evidence="14">UWOS</strain>
    </source>
</reference>
<accession>A0A1M6WQH6</accession>
<dbReference type="EC" id="1.1.1.399" evidence="3"/>
<dbReference type="Proteomes" id="UP000184275">
    <property type="component" value="Unassembled WGS sequence"/>
</dbReference>
<evidence type="ECO:0000256" key="9">
    <source>
        <dbReference type="ARBA" id="ARBA00048126"/>
    </source>
</evidence>
<evidence type="ECO:0000259" key="12">
    <source>
        <dbReference type="PROSITE" id="PS51671"/>
    </source>
</evidence>
<evidence type="ECO:0000256" key="7">
    <source>
        <dbReference type="ARBA" id="ARBA00023027"/>
    </source>
</evidence>
<dbReference type="InterPro" id="IPR036291">
    <property type="entry name" value="NAD(P)-bd_dom_sf"/>
</dbReference>
<dbReference type="InterPro" id="IPR006139">
    <property type="entry name" value="D-isomer_2_OHA_DH_cat_dom"/>
</dbReference>
<protein>
    <recommendedName>
        <fullName evidence="5">D-3-phosphoglycerate dehydrogenase</fullName>
        <ecNumber evidence="3">1.1.1.399</ecNumber>
        <ecNumber evidence="4">1.1.1.95</ecNumber>
    </recommendedName>
    <alternativeName>
        <fullName evidence="8">2-oxoglutarate reductase</fullName>
    </alternativeName>
</protein>
<keyword evidence="14" id="KW-1185">Reference proteome</keyword>
<dbReference type="SUPFAM" id="SSF55021">
    <property type="entry name" value="ACT-like"/>
    <property type="match status" value="1"/>
</dbReference>
<sequence>MRKIKTLNNISQKGLCLFGKDYEVSESVENPEAILVRSAQVDTDSFSELLAVARAGAGVNNITIDKASAKGICVFNAPGANANAVAELVMTILGMEVRHVFEATNWVKNLDPNDPALDKTIEKGKKMFSGTELSGKTLGVIGLGKIGVLVSNYARWKNMNVVAYDPYPSAANMHKLSNVVSVVKTIDEVIAKSDFITVHVPFIKGVTENMLNEKNLAAFKGSIIMNFARGGIVNMDTVYKMLDEGRLQSYLTDFADKKSLQNPKIKIFPHLGASTEEAEENCAVMAVEELKDYLEFGVVRNSVNFPPLDSYPHAEVKSRVVVINQDVPNMIAEITKVFGAANINIASFSNKSNGKIGYNLIDVETSVDDSIIDALKKLEKVIRVRVIHF</sequence>